<comment type="caution">
    <text evidence="1">The sequence shown here is derived from an EMBL/GenBank/DDBJ whole genome shotgun (WGS) entry which is preliminary data.</text>
</comment>
<dbReference type="AlphaFoldDB" id="A0AAN5I8E7"/>
<keyword evidence="2" id="KW-1185">Reference proteome</keyword>
<organism evidence="1 2">
    <name type="scientific">Pristionchus mayeri</name>
    <dbReference type="NCBI Taxonomy" id="1317129"/>
    <lineage>
        <taxon>Eukaryota</taxon>
        <taxon>Metazoa</taxon>
        <taxon>Ecdysozoa</taxon>
        <taxon>Nematoda</taxon>
        <taxon>Chromadorea</taxon>
        <taxon>Rhabditida</taxon>
        <taxon>Rhabditina</taxon>
        <taxon>Diplogasteromorpha</taxon>
        <taxon>Diplogasteroidea</taxon>
        <taxon>Neodiplogasteridae</taxon>
        <taxon>Pristionchus</taxon>
    </lineage>
</organism>
<evidence type="ECO:0000313" key="1">
    <source>
        <dbReference type="EMBL" id="GMR55259.1"/>
    </source>
</evidence>
<dbReference type="EMBL" id="BTRK01000005">
    <property type="protein sequence ID" value="GMR55259.1"/>
    <property type="molecule type" value="Genomic_DNA"/>
</dbReference>
<protein>
    <submittedName>
        <fullName evidence="1">Uncharacterized protein</fullName>
    </submittedName>
</protein>
<dbReference type="Proteomes" id="UP001328107">
    <property type="component" value="Unassembled WGS sequence"/>
</dbReference>
<gene>
    <name evidence="1" type="ORF">PMAYCL1PPCAC_25454</name>
</gene>
<reference evidence="2" key="1">
    <citation type="submission" date="2022-10" db="EMBL/GenBank/DDBJ databases">
        <title>Genome assembly of Pristionchus species.</title>
        <authorList>
            <person name="Yoshida K."/>
            <person name="Sommer R.J."/>
        </authorList>
    </citation>
    <scope>NUCLEOTIDE SEQUENCE [LARGE SCALE GENOMIC DNA]</scope>
    <source>
        <strain evidence="2">RS5460</strain>
    </source>
</reference>
<name>A0AAN5I8E7_9BILA</name>
<sequence>DNSNLVLRCEIDTAALAEKPKSEEVFNEGGFTWTVATKKVNEWSWMFNEHSCTSFCEFALNCGVNHSGPWNCNAGVVVNMRRVDGTKLKIANQRMEFCESRRFLNLGRVDWNNLMDPL</sequence>
<feature type="non-terminal residue" evidence="1">
    <location>
        <position position="118"/>
    </location>
</feature>
<proteinExistence type="predicted"/>
<feature type="non-terminal residue" evidence="1">
    <location>
        <position position="1"/>
    </location>
</feature>
<evidence type="ECO:0000313" key="2">
    <source>
        <dbReference type="Proteomes" id="UP001328107"/>
    </source>
</evidence>
<accession>A0AAN5I8E7</accession>